<evidence type="ECO:0000259" key="2">
    <source>
        <dbReference type="SMART" id="SM01008"/>
    </source>
</evidence>
<feature type="domain" description="Aldehyde oxidase/xanthine dehydrogenase a/b hammerhead" evidence="2">
    <location>
        <begin position="35"/>
        <end position="141"/>
    </location>
</feature>
<dbReference type="Gene3D" id="3.90.1170.50">
    <property type="entry name" value="Aldehyde oxidase/xanthine dehydrogenase, a/b hammerhead"/>
    <property type="match status" value="1"/>
</dbReference>
<evidence type="ECO:0000256" key="1">
    <source>
        <dbReference type="SAM" id="MobiDB-lite"/>
    </source>
</evidence>
<name>A0A291LZA5_9RHOB</name>
<feature type="region of interest" description="Disordered" evidence="1">
    <location>
        <begin position="1"/>
        <end position="21"/>
    </location>
</feature>
<keyword evidence="4" id="KW-1185">Reference proteome</keyword>
<dbReference type="AlphaFoldDB" id="A0A291LZA5"/>
<evidence type="ECO:0000313" key="3">
    <source>
        <dbReference type="EMBL" id="ATI42032.1"/>
    </source>
</evidence>
<dbReference type="SUPFAM" id="SSF56003">
    <property type="entry name" value="Molybdenum cofactor-binding domain"/>
    <property type="match status" value="1"/>
</dbReference>
<protein>
    <recommendedName>
        <fullName evidence="2">Aldehyde oxidase/xanthine dehydrogenase a/b hammerhead domain-containing protein</fullName>
    </recommendedName>
</protein>
<dbReference type="GO" id="GO:0016491">
    <property type="term" value="F:oxidoreductase activity"/>
    <property type="evidence" value="ECO:0007669"/>
    <property type="project" value="InterPro"/>
</dbReference>
<dbReference type="Pfam" id="PF02738">
    <property type="entry name" value="MoCoBD_1"/>
    <property type="match status" value="1"/>
</dbReference>
<proteinExistence type="predicted"/>
<dbReference type="GO" id="GO:0005506">
    <property type="term" value="F:iron ion binding"/>
    <property type="evidence" value="ECO:0007669"/>
    <property type="project" value="InterPro"/>
</dbReference>
<dbReference type="PANTHER" id="PTHR11908:SF157">
    <property type="entry name" value="XANTHINE DEHYDROGENASE SUBUNIT D-RELATED"/>
    <property type="match status" value="1"/>
</dbReference>
<sequence>MRRAAWGTGRMSPRDLAPPMTEADALSRTVDAKARGHFRYLADAPPPGTLHGAVLRSPHAHARVLHVDVTAARAIPGVHVVLGPDDVPPEFRYGLRLQDQPPLAQGTVRYHGEPVAILAAETAEIAARALAAIVVHYAPLEVVSDPAVALQTGVPVHPQGNLCHRFSFGRGDIAQAFAAAAHQITLQLETPRQMHAAMELEGGVAWREADDLVIRAPSQDPFYVARSVARLLGLTPAQVRVTGSPIGGGFGGKEDLHIQPLLALLAWHASRPVRLVMSRADSITAGYKRHPFRIDLRLGCDAAGRLLALDAQVLADTGAYASHGPEVLDTAMETIQGAYAFPAVRLEGRLAYTNNGVSGAFRGFGATQVQTALEAGIDQLARRARIDPLDFRRRNLAPATGDGPLDQDMVPQPELAWIGDRMAALPAPAPNTQLRYLTACGSALVRKGEGFGADGPNGAAGRLMLSAQGQITLVASLTDMGQGLTTAVRRMLCAQFDVQVDDVAVALGQTDADGAAAPDSGATSASRGSQIAQRLIRKGATGFTQAVLSRAASRLGCAADDLTFGAGGIYRTTARSNQPDLSFAALAGITEDITIPGLQATHGHPSAHSVFTACGARAEVAIDRWTGTVRVTRITLVPACGPPLSRSAFDGQMAGGAVQALGFVLTETLPTQEGRFTATNLDGYFIPTIADAPEICVEPIETLDPDDPVGLRGAGEIGLNAAAPAILCAVQEALGAAPPCLPVPAGWVLEQLKGLA</sequence>
<dbReference type="InterPro" id="IPR008274">
    <property type="entry name" value="AldOxase/xan_DH_MoCoBD1"/>
</dbReference>
<dbReference type="InterPro" id="IPR046867">
    <property type="entry name" value="AldOxase/xan_DH_MoCoBD2"/>
</dbReference>
<gene>
    <name evidence="3" type="ORF">CBW24_08450</name>
</gene>
<dbReference type="SUPFAM" id="SSF54665">
    <property type="entry name" value="CO dehydrogenase molybdoprotein N-domain-like"/>
    <property type="match status" value="1"/>
</dbReference>
<dbReference type="EMBL" id="CP021404">
    <property type="protein sequence ID" value="ATI42032.1"/>
    <property type="molecule type" value="Genomic_DNA"/>
</dbReference>
<dbReference type="SMART" id="SM01008">
    <property type="entry name" value="Ald_Xan_dh_C"/>
    <property type="match status" value="1"/>
</dbReference>
<dbReference type="Pfam" id="PF20256">
    <property type="entry name" value="MoCoBD_2"/>
    <property type="match status" value="1"/>
</dbReference>
<dbReference type="InterPro" id="IPR037165">
    <property type="entry name" value="AldOxase/xan_DH_Mopterin-bd_sf"/>
</dbReference>
<dbReference type="Gene3D" id="3.30.365.10">
    <property type="entry name" value="Aldehyde oxidase/xanthine dehydrogenase, molybdopterin binding domain"/>
    <property type="match status" value="5"/>
</dbReference>
<accession>A0A291LZA5</accession>
<dbReference type="InterPro" id="IPR016208">
    <property type="entry name" value="Ald_Oxase/xanthine_DH-like"/>
</dbReference>
<dbReference type="Pfam" id="PF01315">
    <property type="entry name" value="Ald_Xan_dh_C"/>
    <property type="match status" value="1"/>
</dbReference>
<dbReference type="InterPro" id="IPR000674">
    <property type="entry name" value="Ald_Oxase/Xan_DH_a/b"/>
</dbReference>
<dbReference type="PANTHER" id="PTHR11908">
    <property type="entry name" value="XANTHINE DEHYDROGENASE"/>
    <property type="match status" value="1"/>
</dbReference>
<dbReference type="KEGG" id="cmag:CBW24_08450"/>
<dbReference type="InterPro" id="IPR036856">
    <property type="entry name" value="Ald_Oxase/Xan_DH_a/b_sf"/>
</dbReference>
<reference evidence="3 4" key="1">
    <citation type="submission" date="2017-05" db="EMBL/GenBank/DDBJ databases">
        <title>Comparative genomic and metabolic analysis of manganese-oxidizing mechanisms in Celeribater manganoxidans DY25T: its adaption to the environment of polymetallic nodule.</title>
        <authorList>
            <person name="Wang X."/>
        </authorList>
    </citation>
    <scope>NUCLEOTIDE SEQUENCE [LARGE SCALE GENOMIC DNA]</scope>
    <source>
        <strain evidence="3 4">DY25</strain>
    </source>
</reference>
<organism evidence="3 4">
    <name type="scientific">Pacificitalea manganoxidans</name>
    <dbReference type="NCBI Taxonomy" id="1411902"/>
    <lineage>
        <taxon>Bacteria</taxon>
        <taxon>Pseudomonadati</taxon>
        <taxon>Pseudomonadota</taxon>
        <taxon>Alphaproteobacteria</taxon>
        <taxon>Rhodobacterales</taxon>
        <taxon>Paracoccaceae</taxon>
        <taxon>Pacificitalea</taxon>
    </lineage>
</organism>
<evidence type="ECO:0000313" key="4">
    <source>
        <dbReference type="Proteomes" id="UP000219050"/>
    </source>
</evidence>
<dbReference type="OrthoDB" id="9758509at2"/>
<dbReference type="Proteomes" id="UP000219050">
    <property type="component" value="Chromosome"/>
</dbReference>